<keyword evidence="2 5" id="KW-0808">Transferase</keyword>
<sequence>MQVVNFLNYGPLDYMAMDSIQRIVHDDVAHLRMPDTLLVWEADHVYTAGRRTAAEDIPDSSIPVIRMDRGGSVTYHGPGQLVVYPVVKVRPPKDVVGFVRATERAIMAAMAGFSLHTEQVEGRSGVWVCGDGEDRKLCAIGIKFAEDATMHGLALNVSTDIERFNRIVPCGITDAGVTSLDAEGIAVRLDDVVPAVVSELAAAYEPFLLRNDEAITHADAGDIITRVQQVEPVELPAVTGSRWDAASVSPVHVSG</sequence>
<evidence type="ECO:0000256" key="8">
    <source>
        <dbReference type="PIRSR" id="PIRSR016262-2"/>
    </source>
</evidence>
<dbReference type="GO" id="GO:0005737">
    <property type="term" value="C:cytoplasm"/>
    <property type="evidence" value="ECO:0007669"/>
    <property type="project" value="UniProtKB-SubCell"/>
</dbReference>
<dbReference type="Proteomes" id="UP000269542">
    <property type="component" value="Chromosome"/>
</dbReference>
<dbReference type="PROSITE" id="PS51733">
    <property type="entry name" value="BPL_LPL_CATALYTIC"/>
    <property type="match status" value="1"/>
</dbReference>
<comment type="subcellular location">
    <subcellularLocation>
        <location evidence="5">Cytoplasm</location>
    </subcellularLocation>
</comment>
<comment type="miscellaneous">
    <text evidence="5">In the reaction, the free carboxyl group of octanoic acid is attached via an amide linkage to the epsilon-amino group of a specific lysine residue of lipoyl domains of lipoate-dependent enzymes.</text>
</comment>
<evidence type="ECO:0000256" key="5">
    <source>
        <dbReference type="HAMAP-Rule" id="MF_00013"/>
    </source>
</evidence>
<dbReference type="SUPFAM" id="SSF55681">
    <property type="entry name" value="Class II aaRS and biotin synthetases"/>
    <property type="match status" value="1"/>
</dbReference>
<dbReference type="EMBL" id="LR134476">
    <property type="protein sequence ID" value="VEI12955.1"/>
    <property type="molecule type" value="Genomic_DNA"/>
</dbReference>
<dbReference type="PIRSF" id="PIRSF016262">
    <property type="entry name" value="LPLase"/>
    <property type="match status" value="1"/>
</dbReference>
<feature type="binding site" evidence="5 8">
    <location>
        <begin position="69"/>
        <end position="76"/>
    </location>
    <ligand>
        <name>substrate</name>
    </ligand>
</feature>
<feature type="binding site" evidence="5 8">
    <location>
        <begin position="152"/>
        <end position="154"/>
    </location>
    <ligand>
        <name>substrate</name>
    </ligand>
</feature>
<comment type="function">
    <text evidence="4 5 6">Catalyzes the transfer of endogenously produced octanoic acid from octanoyl-acyl-carrier-protein onto the lipoyl domains of lipoate-dependent enzymes. Lipoyl-ACP can also act as a substrate although octanoyl-ACP is likely to be the physiological substrate.</text>
</comment>
<dbReference type="PROSITE" id="PS01313">
    <property type="entry name" value="LIPB"/>
    <property type="match status" value="1"/>
</dbReference>
<feature type="active site" description="Acyl-thioester intermediate" evidence="5 7">
    <location>
        <position position="170"/>
    </location>
</feature>
<feature type="site" description="Lowers pKa of active site Cys" evidence="5 9">
    <location>
        <position position="136"/>
    </location>
</feature>
<evidence type="ECO:0000256" key="2">
    <source>
        <dbReference type="ARBA" id="ARBA00022679"/>
    </source>
</evidence>
<keyword evidence="3 5" id="KW-0012">Acyltransferase</keyword>
<gene>
    <name evidence="5 11" type="primary">lipB</name>
    <name evidence="11" type="ORF">NCTC13354_00653</name>
</gene>
<evidence type="ECO:0000259" key="10">
    <source>
        <dbReference type="PROSITE" id="PS51733"/>
    </source>
</evidence>
<evidence type="ECO:0000256" key="6">
    <source>
        <dbReference type="PIRNR" id="PIRNR016262"/>
    </source>
</evidence>
<dbReference type="InterPro" id="IPR000544">
    <property type="entry name" value="Octanoyltransferase"/>
</dbReference>
<dbReference type="HAMAP" id="MF_00013">
    <property type="entry name" value="LipB"/>
    <property type="match status" value="1"/>
</dbReference>
<proteinExistence type="inferred from homology"/>
<evidence type="ECO:0000256" key="3">
    <source>
        <dbReference type="ARBA" id="ARBA00023315"/>
    </source>
</evidence>
<dbReference type="KEGG" id="tbw:NCTC13354_00653"/>
<dbReference type="Gene3D" id="3.30.930.10">
    <property type="entry name" value="Bira Bifunctional Protein, Domain 2"/>
    <property type="match status" value="1"/>
</dbReference>
<comment type="catalytic activity">
    <reaction evidence="5 6">
        <text>octanoyl-[ACP] + L-lysyl-[protein] = N(6)-octanoyl-L-lysyl-[protein] + holo-[ACP] + H(+)</text>
        <dbReference type="Rhea" id="RHEA:17665"/>
        <dbReference type="Rhea" id="RHEA-COMP:9636"/>
        <dbReference type="Rhea" id="RHEA-COMP:9685"/>
        <dbReference type="Rhea" id="RHEA-COMP:9752"/>
        <dbReference type="Rhea" id="RHEA-COMP:9928"/>
        <dbReference type="ChEBI" id="CHEBI:15378"/>
        <dbReference type="ChEBI" id="CHEBI:29969"/>
        <dbReference type="ChEBI" id="CHEBI:64479"/>
        <dbReference type="ChEBI" id="CHEBI:78463"/>
        <dbReference type="ChEBI" id="CHEBI:78809"/>
        <dbReference type="EC" id="2.3.1.181"/>
    </reaction>
</comment>
<dbReference type="EC" id="2.3.1.181" evidence="5 6"/>
<evidence type="ECO:0000256" key="9">
    <source>
        <dbReference type="PIRSR" id="PIRSR016262-3"/>
    </source>
</evidence>
<dbReference type="GO" id="GO:0033819">
    <property type="term" value="F:lipoyl(octanoyl) transferase activity"/>
    <property type="evidence" value="ECO:0007669"/>
    <property type="project" value="UniProtKB-EC"/>
</dbReference>
<dbReference type="InterPro" id="IPR004143">
    <property type="entry name" value="BPL_LPL_catalytic"/>
</dbReference>
<name>A0A448PDG8_9ACTO</name>
<feature type="domain" description="BPL/LPL catalytic" evidence="10">
    <location>
        <begin position="31"/>
        <end position="208"/>
    </location>
</feature>
<dbReference type="UniPathway" id="UPA00538">
    <property type="reaction ID" value="UER00592"/>
</dbReference>
<keyword evidence="12" id="KW-1185">Reference proteome</keyword>
<comment type="pathway">
    <text evidence="1 5 6">Protein modification; protein lipoylation via endogenous pathway; protein N(6)-(lipoyl)lysine from octanoyl-[acyl-carrier-protein]: step 1/2.</text>
</comment>
<dbReference type="CDD" id="cd16444">
    <property type="entry name" value="LipB"/>
    <property type="match status" value="1"/>
</dbReference>
<reference evidence="11 12" key="1">
    <citation type="submission" date="2018-12" db="EMBL/GenBank/DDBJ databases">
        <authorList>
            <consortium name="Pathogen Informatics"/>
        </authorList>
    </citation>
    <scope>NUCLEOTIDE SEQUENCE [LARGE SCALE GENOMIC DNA]</scope>
    <source>
        <strain evidence="11 12">NCTC13354</strain>
    </source>
</reference>
<organism evidence="11 12">
    <name type="scientific">Trueperella bialowiezensis</name>
    <dbReference type="NCBI Taxonomy" id="312285"/>
    <lineage>
        <taxon>Bacteria</taxon>
        <taxon>Bacillati</taxon>
        <taxon>Actinomycetota</taxon>
        <taxon>Actinomycetes</taxon>
        <taxon>Actinomycetales</taxon>
        <taxon>Actinomycetaceae</taxon>
        <taxon>Trueperella</taxon>
    </lineage>
</organism>
<evidence type="ECO:0000313" key="11">
    <source>
        <dbReference type="EMBL" id="VEI12955.1"/>
    </source>
</evidence>
<evidence type="ECO:0000256" key="4">
    <source>
        <dbReference type="ARBA" id="ARBA00024732"/>
    </source>
</evidence>
<evidence type="ECO:0000256" key="1">
    <source>
        <dbReference type="ARBA" id="ARBA00004821"/>
    </source>
</evidence>
<dbReference type="AlphaFoldDB" id="A0A448PDG8"/>
<dbReference type="GO" id="GO:0009249">
    <property type="term" value="P:protein lipoylation"/>
    <property type="evidence" value="ECO:0007669"/>
    <property type="project" value="InterPro"/>
</dbReference>
<dbReference type="InterPro" id="IPR020605">
    <property type="entry name" value="Octanoyltransferase_CS"/>
</dbReference>
<dbReference type="OrthoDB" id="9787061at2"/>
<dbReference type="InterPro" id="IPR045864">
    <property type="entry name" value="aa-tRNA-synth_II/BPL/LPL"/>
</dbReference>
<dbReference type="Pfam" id="PF21948">
    <property type="entry name" value="LplA-B_cat"/>
    <property type="match status" value="1"/>
</dbReference>
<accession>A0A448PDG8</accession>
<dbReference type="NCBIfam" id="TIGR00214">
    <property type="entry name" value="lipB"/>
    <property type="match status" value="1"/>
</dbReference>
<keyword evidence="5" id="KW-0963">Cytoplasm</keyword>
<evidence type="ECO:0000313" key="12">
    <source>
        <dbReference type="Proteomes" id="UP000269542"/>
    </source>
</evidence>
<protein>
    <recommendedName>
        <fullName evidence="5 6">Octanoyltransferase</fullName>
        <ecNumber evidence="5 6">2.3.1.181</ecNumber>
    </recommendedName>
    <alternativeName>
        <fullName evidence="5">Lipoate-protein ligase B</fullName>
    </alternativeName>
    <alternativeName>
        <fullName evidence="5">Lipoyl/octanoyl transferase</fullName>
    </alternativeName>
    <alternativeName>
        <fullName evidence="5">Octanoyl-[acyl-carrier-protein]-protein N-octanoyltransferase</fullName>
    </alternativeName>
</protein>
<evidence type="ECO:0000256" key="7">
    <source>
        <dbReference type="PIRSR" id="PIRSR016262-1"/>
    </source>
</evidence>
<dbReference type="NCBIfam" id="NF010925">
    <property type="entry name" value="PRK14345.1"/>
    <property type="match status" value="1"/>
</dbReference>
<comment type="similarity">
    <text evidence="5 6">Belongs to the LipB family.</text>
</comment>
<dbReference type="PANTHER" id="PTHR10993:SF7">
    <property type="entry name" value="LIPOYLTRANSFERASE 2, MITOCHONDRIAL-RELATED"/>
    <property type="match status" value="1"/>
</dbReference>
<feature type="binding site" evidence="5 8">
    <location>
        <begin position="139"/>
        <end position="141"/>
    </location>
    <ligand>
        <name>substrate</name>
    </ligand>
</feature>
<dbReference type="RefSeq" id="WP_126416119.1">
    <property type="nucleotide sequence ID" value="NZ_LR134476.1"/>
</dbReference>
<dbReference type="PANTHER" id="PTHR10993">
    <property type="entry name" value="OCTANOYLTRANSFERASE"/>
    <property type="match status" value="1"/>
</dbReference>